<organism evidence="1 2">
    <name type="scientific">Nocardia amikacinitolerans</name>
    <dbReference type="NCBI Taxonomy" id="756689"/>
    <lineage>
        <taxon>Bacteria</taxon>
        <taxon>Bacillati</taxon>
        <taxon>Actinomycetota</taxon>
        <taxon>Actinomycetes</taxon>
        <taxon>Mycobacteriales</taxon>
        <taxon>Nocardiaceae</taxon>
        <taxon>Nocardia</taxon>
    </lineage>
</organism>
<dbReference type="AlphaFoldDB" id="A0A285LVV3"/>
<sequence length="57" mass="6673">MRRRLSILSRHLLRGLLLYGASVGGSTRCHSEWVAADTAARRWDWSIPHRWYDAAHR</sequence>
<accession>A0A285LVV3</accession>
<protein>
    <submittedName>
        <fullName evidence="1">Uncharacterized protein</fullName>
    </submittedName>
</protein>
<proteinExistence type="predicted"/>
<reference evidence="1 2" key="1">
    <citation type="submission" date="2017-09" db="EMBL/GenBank/DDBJ databases">
        <authorList>
            <person name="Ehlers B."/>
            <person name="Leendertz F.H."/>
        </authorList>
    </citation>
    <scope>NUCLEOTIDE SEQUENCE [LARGE SCALE GENOMIC DNA]</scope>
    <source>
        <strain evidence="1 2">DSM 45537</strain>
    </source>
</reference>
<dbReference type="RefSeq" id="WP_179831005.1">
    <property type="nucleotide sequence ID" value="NZ_OBEG01000006.1"/>
</dbReference>
<dbReference type="STRING" id="1379680.GCA_001612615_01501"/>
<evidence type="ECO:0000313" key="1">
    <source>
        <dbReference type="EMBL" id="SNY88267.1"/>
    </source>
</evidence>
<gene>
    <name evidence="1" type="ORF">SAMN04244553_5239</name>
</gene>
<keyword evidence="2" id="KW-1185">Reference proteome</keyword>
<dbReference type="EMBL" id="OBEG01000006">
    <property type="protein sequence ID" value="SNY88267.1"/>
    <property type="molecule type" value="Genomic_DNA"/>
</dbReference>
<dbReference type="Proteomes" id="UP000219565">
    <property type="component" value="Unassembled WGS sequence"/>
</dbReference>
<evidence type="ECO:0000313" key="2">
    <source>
        <dbReference type="Proteomes" id="UP000219565"/>
    </source>
</evidence>
<name>A0A285LVV3_9NOCA</name>